<name>T1F2Z6_HELRO</name>
<dbReference type="HOGENOM" id="CLU_1760764_0_0_1"/>
<proteinExistence type="predicted"/>
<reference evidence="3" key="1">
    <citation type="submission" date="2012-12" db="EMBL/GenBank/DDBJ databases">
        <authorList>
            <person name="Hellsten U."/>
            <person name="Grimwood J."/>
            <person name="Chapman J.A."/>
            <person name="Shapiro H."/>
            <person name="Aerts A."/>
            <person name="Otillar R.P."/>
            <person name="Terry A.Y."/>
            <person name="Boore J.L."/>
            <person name="Simakov O."/>
            <person name="Marletaz F."/>
            <person name="Cho S.-J."/>
            <person name="Edsinger-Gonzales E."/>
            <person name="Havlak P."/>
            <person name="Kuo D.-H."/>
            <person name="Larsson T."/>
            <person name="Lv J."/>
            <person name="Arendt D."/>
            <person name="Savage R."/>
            <person name="Osoegawa K."/>
            <person name="de Jong P."/>
            <person name="Lindberg D.R."/>
            <person name="Seaver E.C."/>
            <person name="Weisblat D.A."/>
            <person name="Putnam N.H."/>
            <person name="Grigoriev I.V."/>
            <person name="Rokhsar D.S."/>
        </authorList>
    </citation>
    <scope>NUCLEOTIDE SEQUENCE</scope>
</reference>
<dbReference type="Proteomes" id="UP000015101">
    <property type="component" value="Unassembled WGS sequence"/>
</dbReference>
<accession>T1F2Z6</accession>
<evidence type="ECO:0000313" key="1">
    <source>
        <dbReference type="EMBL" id="ESO07826.1"/>
    </source>
</evidence>
<dbReference type="EMBL" id="KB096183">
    <property type="protein sequence ID" value="ESO07826.1"/>
    <property type="molecule type" value="Genomic_DNA"/>
</dbReference>
<gene>
    <name evidence="2" type="primary">20203195</name>
    <name evidence="1" type="ORF">HELRODRAFT_170385</name>
</gene>
<dbReference type="AlphaFoldDB" id="T1F2Z6"/>
<protein>
    <submittedName>
        <fullName evidence="1 2">Uncharacterized protein</fullName>
    </submittedName>
</protein>
<dbReference type="SUPFAM" id="SSF47933">
    <property type="entry name" value="ERP29 C domain-like"/>
    <property type="match status" value="1"/>
</dbReference>
<sequence length="148" mass="17371">MRKIERIVWRSREFEKAVTIRSSKNMRGRVRVLVPSFSKTKKIRHAAYYIEMLQLIVDTKSSKVIKQEQDRLNGIISSASYQPDGQMEIDYAIFRRNILGAFVESAAEYIMQIMQRWIEGKVELTMKRVSQVGSSCFKSIMLIYMKLH</sequence>
<dbReference type="InterPro" id="IPR036356">
    <property type="entry name" value="ERp29_C_sf"/>
</dbReference>
<dbReference type="InParanoid" id="T1F2Z6"/>
<evidence type="ECO:0000313" key="3">
    <source>
        <dbReference type="Proteomes" id="UP000015101"/>
    </source>
</evidence>
<dbReference type="RefSeq" id="XP_009014437.1">
    <property type="nucleotide sequence ID" value="XM_009016189.1"/>
</dbReference>
<keyword evidence="3" id="KW-1185">Reference proteome</keyword>
<evidence type="ECO:0000313" key="2">
    <source>
        <dbReference type="EnsemblMetazoa" id="HelroP170385"/>
    </source>
</evidence>
<dbReference type="CTD" id="20203195"/>
<organism evidence="2 3">
    <name type="scientific">Helobdella robusta</name>
    <name type="common">Californian leech</name>
    <dbReference type="NCBI Taxonomy" id="6412"/>
    <lineage>
        <taxon>Eukaryota</taxon>
        <taxon>Metazoa</taxon>
        <taxon>Spiralia</taxon>
        <taxon>Lophotrochozoa</taxon>
        <taxon>Annelida</taxon>
        <taxon>Clitellata</taxon>
        <taxon>Hirudinea</taxon>
        <taxon>Rhynchobdellida</taxon>
        <taxon>Glossiphoniidae</taxon>
        <taxon>Helobdella</taxon>
    </lineage>
</organism>
<dbReference type="GeneID" id="20203195"/>
<reference evidence="2" key="3">
    <citation type="submission" date="2015-06" db="UniProtKB">
        <authorList>
            <consortium name="EnsemblMetazoa"/>
        </authorList>
    </citation>
    <scope>IDENTIFICATION</scope>
</reference>
<reference evidence="1 3" key="2">
    <citation type="journal article" date="2013" name="Nature">
        <title>Insights into bilaterian evolution from three spiralian genomes.</title>
        <authorList>
            <person name="Simakov O."/>
            <person name="Marletaz F."/>
            <person name="Cho S.J."/>
            <person name="Edsinger-Gonzales E."/>
            <person name="Havlak P."/>
            <person name="Hellsten U."/>
            <person name="Kuo D.H."/>
            <person name="Larsson T."/>
            <person name="Lv J."/>
            <person name="Arendt D."/>
            <person name="Savage R."/>
            <person name="Osoegawa K."/>
            <person name="de Jong P."/>
            <person name="Grimwood J."/>
            <person name="Chapman J.A."/>
            <person name="Shapiro H."/>
            <person name="Aerts A."/>
            <person name="Otillar R.P."/>
            <person name="Terry A.Y."/>
            <person name="Boore J.L."/>
            <person name="Grigoriev I.V."/>
            <person name="Lindberg D.R."/>
            <person name="Seaver E.C."/>
            <person name="Weisblat D.A."/>
            <person name="Putnam N.H."/>
            <person name="Rokhsar D.S."/>
        </authorList>
    </citation>
    <scope>NUCLEOTIDE SEQUENCE</scope>
</reference>
<dbReference type="KEGG" id="hro:HELRODRAFT_170385"/>
<dbReference type="Gene3D" id="1.20.1150.12">
    <property type="entry name" value="Endoplasmic reticulum resident protein 29, C-terminal domain"/>
    <property type="match status" value="1"/>
</dbReference>
<dbReference type="EnsemblMetazoa" id="HelroT170385">
    <property type="protein sequence ID" value="HelroP170385"/>
    <property type="gene ID" value="HelroG170385"/>
</dbReference>
<dbReference type="EMBL" id="AMQM01003532">
    <property type="status" value="NOT_ANNOTATED_CDS"/>
    <property type="molecule type" value="Genomic_DNA"/>
</dbReference>